<evidence type="ECO:0000313" key="2">
    <source>
        <dbReference type="EMBL" id="CAB4172000.1"/>
    </source>
</evidence>
<dbReference type="EMBL" id="LR796873">
    <property type="protein sequence ID" value="CAB4172000.1"/>
    <property type="molecule type" value="Genomic_DNA"/>
</dbReference>
<dbReference type="InterPro" id="IPR010982">
    <property type="entry name" value="Lambda_DNA-bd_dom_sf"/>
</dbReference>
<organism evidence="4">
    <name type="scientific">uncultured Caudovirales phage</name>
    <dbReference type="NCBI Taxonomy" id="2100421"/>
    <lineage>
        <taxon>Viruses</taxon>
        <taxon>Duplodnaviria</taxon>
        <taxon>Heunggongvirae</taxon>
        <taxon>Uroviricota</taxon>
        <taxon>Caudoviricetes</taxon>
        <taxon>Peduoviridae</taxon>
        <taxon>Maltschvirus</taxon>
        <taxon>Maltschvirus maltsch</taxon>
    </lineage>
</organism>
<protein>
    <submittedName>
        <fullName evidence="4">HTH_XRE domain containing protein</fullName>
    </submittedName>
</protein>
<dbReference type="PROSITE" id="PS50943">
    <property type="entry name" value="HTH_CROC1"/>
    <property type="match status" value="1"/>
</dbReference>
<evidence type="ECO:0000313" key="4">
    <source>
        <dbReference type="EMBL" id="CAB5238473.1"/>
    </source>
</evidence>
<feature type="domain" description="HTH cro/C1-type" evidence="1">
    <location>
        <begin position="26"/>
        <end position="55"/>
    </location>
</feature>
<dbReference type="Pfam" id="PF01381">
    <property type="entry name" value="HTH_3"/>
    <property type="match status" value="1"/>
</dbReference>
<dbReference type="InterPro" id="IPR001387">
    <property type="entry name" value="Cro/C1-type_HTH"/>
</dbReference>
<name>A0A6J7XMX2_9CAUD</name>
<dbReference type="EMBL" id="LR798461">
    <property type="protein sequence ID" value="CAB5238473.1"/>
    <property type="molecule type" value="Genomic_DNA"/>
</dbReference>
<dbReference type="Gene3D" id="1.10.260.40">
    <property type="entry name" value="lambda repressor-like DNA-binding domains"/>
    <property type="match status" value="1"/>
</dbReference>
<dbReference type="GO" id="GO:0003677">
    <property type="term" value="F:DNA binding"/>
    <property type="evidence" value="ECO:0007669"/>
    <property type="project" value="InterPro"/>
</dbReference>
<dbReference type="SUPFAM" id="SSF47413">
    <property type="entry name" value="lambda repressor-like DNA-binding domains"/>
    <property type="match status" value="1"/>
</dbReference>
<sequence length="82" mass="9114">MTKKRIKCPSCLVGTIDNPATIGGVLRKERITAKVSQKAIAERMGLKQSTISDYEGTTRKDCGFSPVQVREYRAALKKEARK</sequence>
<reference evidence="4" key="1">
    <citation type="submission" date="2020-05" db="EMBL/GenBank/DDBJ databases">
        <authorList>
            <person name="Chiriac C."/>
            <person name="Salcher M."/>
            <person name="Ghai R."/>
            <person name="Kavagutti S V."/>
        </authorList>
    </citation>
    <scope>NUCLEOTIDE SEQUENCE</scope>
</reference>
<evidence type="ECO:0000313" key="3">
    <source>
        <dbReference type="EMBL" id="CAB4200235.1"/>
    </source>
</evidence>
<evidence type="ECO:0000259" key="1">
    <source>
        <dbReference type="PROSITE" id="PS50943"/>
    </source>
</evidence>
<gene>
    <name evidence="3" type="ORF">UFOVP1354_30</name>
    <name evidence="4" type="ORF">UFOVP1547_25</name>
    <name evidence="2" type="ORF">UFOVP930_36</name>
</gene>
<dbReference type="EMBL" id="LR797289">
    <property type="protein sequence ID" value="CAB4200235.1"/>
    <property type="molecule type" value="Genomic_DNA"/>
</dbReference>
<accession>A0A6J7XMX2</accession>
<proteinExistence type="predicted"/>
<dbReference type="CDD" id="cd00093">
    <property type="entry name" value="HTH_XRE"/>
    <property type="match status" value="1"/>
</dbReference>